<dbReference type="Gene3D" id="3.30.1490.20">
    <property type="entry name" value="ATP-grasp fold, A domain"/>
    <property type="match status" value="1"/>
</dbReference>
<dbReference type="PROSITE" id="PS00370">
    <property type="entry name" value="PEP_ENZYMES_PHOS_SITE"/>
    <property type="match status" value="1"/>
</dbReference>
<evidence type="ECO:0000259" key="20">
    <source>
        <dbReference type="Pfam" id="PF02896"/>
    </source>
</evidence>
<dbReference type="GO" id="GO:0050242">
    <property type="term" value="F:pyruvate, phosphate dikinase activity"/>
    <property type="evidence" value="ECO:0007669"/>
    <property type="project" value="UniProtKB-EC"/>
</dbReference>
<dbReference type="Proteomes" id="UP000241762">
    <property type="component" value="Chromosome"/>
</dbReference>
<feature type="binding site" evidence="16">
    <location>
        <position position="757"/>
    </location>
    <ligand>
        <name>substrate</name>
    </ligand>
</feature>
<dbReference type="Gene3D" id="1.20.80.30">
    <property type="match status" value="1"/>
</dbReference>
<evidence type="ECO:0000259" key="18">
    <source>
        <dbReference type="Pfam" id="PF00391"/>
    </source>
</evidence>
<dbReference type="InterPro" id="IPR015813">
    <property type="entry name" value="Pyrv/PenolPyrv_kinase-like_dom"/>
</dbReference>
<evidence type="ECO:0000256" key="11">
    <source>
        <dbReference type="ARBA" id="ARBA00022777"/>
    </source>
</evidence>
<dbReference type="SUPFAM" id="SSF52009">
    <property type="entry name" value="Phosphohistidine domain"/>
    <property type="match status" value="1"/>
</dbReference>
<feature type="binding site" evidence="16">
    <location>
        <position position="755"/>
    </location>
    <ligand>
        <name>substrate</name>
    </ligand>
</feature>
<dbReference type="InterPro" id="IPR036637">
    <property type="entry name" value="Phosphohistidine_dom_sf"/>
</dbReference>
<dbReference type="KEGG" id="ptc:phytr_1080"/>
<organism evidence="21 22">
    <name type="scientific">Candidatus Phycorickettsia trachydisci</name>
    <dbReference type="NCBI Taxonomy" id="2115978"/>
    <lineage>
        <taxon>Bacteria</taxon>
        <taxon>Pseudomonadati</taxon>
        <taxon>Pseudomonadota</taxon>
        <taxon>Alphaproteobacteria</taxon>
        <taxon>Rickettsiales</taxon>
        <taxon>Rickettsiaceae</taxon>
        <taxon>Candidatus Phycorickettsia</taxon>
    </lineage>
</organism>
<evidence type="ECO:0000256" key="6">
    <source>
        <dbReference type="ARBA" id="ARBA00020138"/>
    </source>
</evidence>
<dbReference type="Pfam" id="PF01326">
    <property type="entry name" value="PPDK_N"/>
    <property type="match status" value="2"/>
</dbReference>
<evidence type="ECO:0000256" key="5">
    <source>
        <dbReference type="ARBA" id="ARBA00011994"/>
    </source>
</evidence>
<dbReference type="Gene3D" id="3.50.30.10">
    <property type="entry name" value="Phosphohistidine domain"/>
    <property type="match status" value="1"/>
</dbReference>
<feature type="binding site" evidence="17">
    <location>
        <position position="733"/>
    </location>
    <ligand>
        <name>Mg(2+)</name>
        <dbReference type="ChEBI" id="CHEBI:18420"/>
    </ligand>
</feature>
<feature type="binding site" evidence="16">
    <location>
        <position position="756"/>
    </location>
    <ligand>
        <name>substrate</name>
    </ligand>
</feature>
<dbReference type="InterPro" id="IPR008279">
    <property type="entry name" value="PEP-util_enz_mobile_dom"/>
</dbReference>
<evidence type="ECO:0000256" key="16">
    <source>
        <dbReference type="PIRSR" id="PIRSR000853-2"/>
    </source>
</evidence>
<keyword evidence="13 17" id="KW-0460">Magnesium</keyword>
<dbReference type="GO" id="GO:0046872">
    <property type="term" value="F:metal ion binding"/>
    <property type="evidence" value="ECO:0007669"/>
    <property type="project" value="UniProtKB-KW"/>
</dbReference>
<dbReference type="PIRSF" id="PIRSF000853">
    <property type="entry name" value="PPDK"/>
    <property type="match status" value="1"/>
</dbReference>
<evidence type="ECO:0000256" key="2">
    <source>
        <dbReference type="ARBA" id="ARBA00003144"/>
    </source>
</evidence>
<comment type="function">
    <text evidence="2">Catalyzes the reversible phosphorylation of pyruvate and phosphate.</text>
</comment>
<keyword evidence="11 21" id="KW-0418">Kinase</keyword>
<dbReference type="PROSITE" id="PS00742">
    <property type="entry name" value="PEP_ENZYMES_2"/>
    <property type="match status" value="1"/>
</dbReference>
<dbReference type="InterPro" id="IPR018274">
    <property type="entry name" value="PEP_util_AS"/>
</dbReference>
<dbReference type="Pfam" id="PF02896">
    <property type="entry name" value="PEP-utilizers_C"/>
    <property type="match status" value="1"/>
</dbReference>
<keyword evidence="12" id="KW-0067">ATP-binding</keyword>
<dbReference type="GO" id="GO:0005524">
    <property type="term" value="F:ATP binding"/>
    <property type="evidence" value="ECO:0007669"/>
    <property type="project" value="UniProtKB-KW"/>
</dbReference>
<accession>A0A2P1P723</accession>
<evidence type="ECO:0000259" key="19">
    <source>
        <dbReference type="Pfam" id="PF01326"/>
    </source>
</evidence>
<feature type="binding site" evidence="16">
    <location>
        <position position="607"/>
    </location>
    <ligand>
        <name>substrate</name>
    </ligand>
</feature>
<evidence type="ECO:0000313" key="21">
    <source>
        <dbReference type="EMBL" id="AVP87069.1"/>
    </source>
</evidence>
<comment type="subunit">
    <text evidence="4">Homodimer.</text>
</comment>
<dbReference type="EMBL" id="CP027845">
    <property type="protein sequence ID" value="AVP87069.1"/>
    <property type="molecule type" value="Genomic_DNA"/>
</dbReference>
<dbReference type="InterPro" id="IPR000121">
    <property type="entry name" value="PEP_util_C"/>
</dbReference>
<name>A0A2P1P723_9RICK</name>
<evidence type="ECO:0000256" key="9">
    <source>
        <dbReference type="ARBA" id="ARBA00022723"/>
    </source>
</evidence>
<feature type="binding site" evidence="16">
    <location>
        <position position="754"/>
    </location>
    <ligand>
        <name>substrate</name>
    </ligand>
</feature>
<dbReference type="InterPro" id="IPR023151">
    <property type="entry name" value="PEP_util_CS"/>
</dbReference>
<evidence type="ECO:0000256" key="1">
    <source>
        <dbReference type="ARBA" id="ARBA00001946"/>
    </source>
</evidence>
<comment type="cofactor">
    <cofactor evidence="1 17">
        <name>Mg(2+)</name>
        <dbReference type="ChEBI" id="CHEBI:18420"/>
    </cofactor>
</comment>
<dbReference type="Gene3D" id="3.30.470.20">
    <property type="entry name" value="ATP-grasp fold, B domain"/>
    <property type="match status" value="1"/>
</dbReference>
<dbReference type="Gene3D" id="3.20.20.60">
    <property type="entry name" value="Phosphoenolpyruvate-binding domains"/>
    <property type="match status" value="1"/>
</dbReference>
<feature type="domain" description="PEP-utilising enzyme mobile" evidence="18">
    <location>
        <begin position="413"/>
        <end position="493"/>
    </location>
</feature>
<comment type="similarity">
    <text evidence="3">Belongs to the PEP-utilizing enzyme family.</text>
</comment>
<dbReference type="NCBIfam" id="TIGR01828">
    <property type="entry name" value="pyru_phos_dikin"/>
    <property type="match status" value="1"/>
</dbReference>
<gene>
    <name evidence="21" type="ORF">phytr_1080</name>
</gene>
<dbReference type="Gene3D" id="1.10.189.10">
    <property type="entry name" value="Pyruvate Phosphate Dikinase, domain 2"/>
    <property type="match status" value="1"/>
</dbReference>
<feature type="binding site" evidence="16">
    <location>
        <position position="551"/>
    </location>
    <ligand>
        <name>substrate</name>
    </ligand>
</feature>
<keyword evidence="9 17" id="KW-0479">Metal-binding</keyword>
<evidence type="ECO:0000256" key="3">
    <source>
        <dbReference type="ARBA" id="ARBA00007837"/>
    </source>
</evidence>
<feature type="active site" description="Proton donor" evidence="15">
    <location>
        <position position="818"/>
    </location>
</feature>
<dbReference type="InterPro" id="IPR013815">
    <property type="entry name" value="ATP_grasp_subdomain_1"/>
</dbReference>
<keyword evidence="21" id="KW-0670">Pyruvate</keyword>
<dbReference type="PANTHER" id="PTHR22931:SF9">
    <property type="entry name" value="PYRUVATE, PHOSPHATE DIKINASE 1, CHLOROPLASTIC"/>
    <property type="match status" value="1"/>
</dbReference>
<dbReference type="GO" id="GO:0016301">
    <property type="term" value="F:kinase activity"/>
    <property type="evidence" value="ECO:0007669"/>
    <property type="project" value="UniProtKB-KW"/>
</dbReference>
<dbReference type="OrthoDB" id="9765468at2"/>
<dbReference type="SUPFAM" id="SSF51621">
    <property type="entry name" value="Phosphoenolpyruvate/pyruvate domain"/>
    <property type="match status" value="1"/>
</dbReference>
<protein>
    <recommendedName>
        <fullName evidence="6">Pyruvate, phosphate dikinase</fullName>
        <ecNumber evidence="5">2.7.9.1</ecNumber>
    </recommendedName>
    <alternativeName>
        <fullName evidence="14">Pyruvate, orthophosphate dikinase</fullName>
    </alternativeName>
</protein>
<evidence type="ECO:0000256" key="14">
    <source>
        <dbReference type="ARBA" id="ARBA00032883"/>
    </source>
</evidence>
<evidence type="ECO:0000256" key="12">
    <source>
        <dbReference type="ARBA" id="ARBA00022840"/>
    </source>
</evidence>
<dbReference type="InterPro" id="IPR002192">
    <property type="entry name" value="PPDK_AMP/ATP-bd"/>
</dbReference>
<sequence>MEFINYFGCDGFKSLRGYDPDLLGNKGANLSHLADQGFRVPPGFILSSQLCKYYYDNNKTLPNDFDEQLRKAIKVLESQNGKVFGDSKSPLLLSVRSGAKESMPGMMDTILNVGINRKIADGLSKNVSPIFAQDTYKRFLHIYGSLALKIPSNKFGACKKDSLQQTIVSFEELINDNSPGYDHSDVFGQLKKSIVAVLDSWNFEKAATYRKIYNICEKQGTAVIVQTMVFGNMNDHSGTGVVFSRNPINGAKEIYGEFLLNAQGEDIVSGTGHPNPINDKSNPHSMVNQMPELYAELKILTDKLETHYKDVQDIEFTVENNKLYLLQTRNAKRTTAASIKIAIDLVHEGLISKEQALLRVAPESLSHLMHSSVKYDSETQIIGKGLAASPGAASGIIAFTAEEAETINKRGGNCILVRIDTSPEDIRGMHFANGILTSKGGYTSHAAVIARGMGKPCVSGANFTIDLDARIIKIKDTILDASSCYITIDGSTGNIILGQVDLSFEEFSSEFEEFMKWADSIRKVKVRVNAESALDISYALKFGAEGVGLARSEHMLFEAERLKLIRKIILVSKPEERSNYIRDLFKLHKKDFKEMFAILDGANVNVRLFDPPLHEFISLDDANNIAQTLEMDLDFVIEKIKAISEKNPMLGNRGVRLGMTYPELYEMQAEAIFEALVEVRKVKNLNIHLEIMIPFISNENEVIRISNLIREVSLKIQGSYGQLIQYRLGIMIELPRAALIADKLAMHVDYFSFGTNDLTQTVYGISRDDYDSFGVVYKDLGILENPFLSIDEEGVGEIMKIACEKARSVKPSLSFSVCGEHAADPKSINFLNSLDLSYISCSPFRILIARLAAAQAVIRNNYGA</sequence>
<evidence type="ECO:0000256" key="13">
    <source>
        <dbReference type="ARBA" id="ARBA00022842"/>
    </source>
</evidence>
<feature type="binding site" evidence="17">
    <location>
        <position position="757"/>
    </location>
    <ligand>
        <name>Mg(2+)</name>
        <dbReference type="ChEBI" id="CHEBI:18420"/>
    </ligand>
</feature>
<dbReference type="EC" id="2.7.9.1" evidence="5"/>
<keyword evidence="10" id="KW-0547">Nucleotide-binding</keyword>
<feature type="domain" description="Pyruvate phosphate dikinase AMP/ATP-binding" evidence="19">
    <location>
        <begin position="61"/>
        <end position="277"/>
    </location>
</feature>
<feature type="domain" description="Pyruvate phosphate dikinase AMP/ATP-binding" evidence="19">
    <location>
        <begin position="295"/>
        <end position="342"/>
    </location>
</feature>
<dbReference type="SUPFAM" id="SSF56059">
    <property type="entry name" value="Glutathione synthetase ATP-binding domain-like"/>
    <property type="match status" value="1"/>
</dbReference>
<proteinExistence type="inferred from homology"/>
<evidence type="ECO:0000313" key="22">
    <source>
        <dbReference type="Proteomes" id="UP000241762"/>
    </source>
</evidence>
<evidence type="ECO:0000256" key="17">
    <source>
        <dbReference type="PIRSR" id="PIRSR000853-3"/>
    </source>
</evidence>
<evidence type="ECO:0000256" key="15">
    <source>
        <dbReference type="PIRSR" id="PIRSR000853-1"/>
    </source>
</evidence>
<feature type="binding site" evidence="16">
    <location>
        <position position="733"/>
    </location>
    <ligand>
        <name>substrate</name>
    </ligand>
</feature>
<evidence type="ECO:0000256" key="7">
    <source>
        <dbReference type="ARBA" id="ARBA00022553"/>
    </source>
</evidence>
<evidence type="ECO:0000256" key="10">
    <source>
        <dbReference type="ARBA" id="ARBA00022741"/>
    </source>
</evidence>
<feature type="domain" description="PEP-utilising enzyme C-terminal" evidence="20">
    <location>
        <begin position="509"/>
        <end position="856"/>
    </location>
</feature>
<keyword evidence="8" id="KW-0808">Transferase</keyword>
<dbReference type="Pfam" id="PF00391">
    <property type="entry name" value="PEP-utilizers"/>
    <property type="match status" value="1"/>
</dbReference>
<keyword evidence="7" id="KW-0597">Phosphoprotein</keyword>
<reference evidence="21 22" key="1">
    <citation type="submission" date="2018-03" db="EMBL/GenBank/DDBJ databases">
        <title>A gene transfer event suggests a long-term partnership between eustigmatophyte algae and a novel lineage of endosymbiotic bacteria.</title>
        <authorList>
            <person name="Yurchenko T."/>
            <person name="Sevcikova T."/>
            <person name="Pribyl P."/>
            <person name="El Karkouri K."/>
            <person name="Klimes V."/>
            <person name="Amaral R."/>
            <person name="Zbrankova V."/>
            <person name="Kim E."/>
            <person name="Raoult D."/>
            <person name="Santos L.M.A."/>
            <person name="Elias M."/>
        </authorList>
    </citation>
    <scope>NUCLEOTIDE SEQUENCE [LARGE SCALE GENOMIC DNA]</scope>
    <source>
        <strain evidence="21">CCALA 838</strain>
    </source>
</reference>
<dbReference type="PANTHER" id="PTHR22931">
    <property type="entry name" value="PHOSPHOENOLPYRUVATE DIKINASE-RELATED"/>
    <property type="match status" value="1"/>
</dbReference>
<dbReference type="InterPro" id="IPR040442">
    <property type="entry name" value="Pyrv_kinase-like_dom_sf"/>
</dbReference>
<evidence type="ECO:0000256" key="4">
    <source>
        <dbReference type="ARBA" id="ARBA00011738"/>
    </source>
</evidence>
<dbReference type="AlphaFoldDB" id="A0A2P1P723"/>
<dbReference type="NCBIfam" id="NF004531">
    <property type="entry name" value="PRK05878.1"/>
    <property type="match status" value="1"/>
</dbReference>
<dbReference type="RefSeq" id="WP_106873945.1">
    <property type="nucleotide sequence ID" value="NZ_CP027845.1"/>
</dbReference>
<keyword evidence="22" id="KW-1185">Reference proteome</keyword>
<evidence type="ECO:0000256" key="8">
    <source>
        <dbReference type="ARBA" id="ARBA00022679"/>
    </source>
</evidence>
<dbReference type="InterPro" id="IPR010121">
    <property type="entry name" value="Pyruvate_phosphate_dikinase"/>
</dbReference>
<feature type="active site" description="Tele-phosphohistidine intermediate" evidence="15">
    <location>
        <position position="445"/>
    </location>
</feature>